<evidence type="ECO:0000256" key="6">
    <source>
        <dbReference type="ARBA" id="ARBA00012483"/>
    </source>
</evidence>
<evidence type="ECO:0000256" key="10">
    <source>
        <dbReference type="ARBA" id="ARBA00022786"/>
    </source>
</evidence>
<evidence type="ECO:0000313" key="21">
    <source>
        <dbReference type="Proteomes" id="UP000285301"/>
    </source>
</evidence>
<dbReference type="Proteomes" id="UP000285301">
    <property type="component" value="Unassembled WGS sequence"/>
</dbReference>
<dbReference type="UniPathway" id="UPA00143"/>
<accession>A0A3S4RJ34</accession>
<feature type="compositionally biased region" description="Low complexity" evidence="17">
    <location>
        <begin position="961"/>
        <end position="972"/>
    </location>
</feature>
<dbReference type="EMBL" id="NCKU01000158">
    <property type="protein sequence ID" value="RWS16837.1"/>
    <property type="molecule type" value="Genomic_DNA"/>
</dbReference>
<dbReference type="PANTHER" id="PTHR13931">
    <property type="entry name" value="UBIQUITINATION FACTOR E4"/>
    <property type="match status" value="1"/>
</dbReference>
<sequence>MDQLSADEIRRKRLARLFNSEQNNGQETSQNLELPSNIDVSECRSLDARDATETTPDTNAPSIDTKPKSVDETMPLENTSKSCEEKMESNVAANSHLEDSSVVQSDSEVNESGKSKWPSNTIGVDDYESKKPGSSVSSNEDSSNSGTAAPEMNDNCDFMSQALVKMNSSDTMDMENEACPHTEQSSFDTDAGVESMEVEEVERRESLKRQRESSVGDSKVIMSHPYRDHINNVFLRVFGANCQYLIEDAILTDNLDESNFLNVVQSFLMNLIIELCTAPDFKTARNIYDNLQEKTTKIQSLAFPPEILESTDVPILMLRYLMECYERVSYEEKSLCNKRCVSLPITDLLDEIRSQCINYSILVATNKVNPCSMHYSASALTPFVLHLCWPRGFFLKLISATYGEDGVGSSFTELFQPLLYSLCQEMQKRSSFTHEGTYKLALQSLAELCDIKIGQNRPMCELLVRLDLWMPEPLTSAAGIEFSRLTFLSPFLSLSVFAEDDPKIVDKFYGATKLSNESTKMINQSLQNHLELVRKELHTIFHSILVNTSSRGNAMNYLEECLRRNEKRAQLHSNDRILSSDGFMLNILTVLQMLSVKISVDKIDPYYPFHPLSRVCVKKDETRLKMTSEDAEKWMVHISFLQWQNPKFSTECFFLALHCHHLSIIPCLRKYTRRVRAIREYTRIAEDLQQSENVWSQIPHLAVRNRHLLRRWRDQAKRLAKAKVCADAGLLDANLLGRCLSFYGMVMNLLLKTLGCDPHSCAELPLHMPIAELFAAYPDWYIEDIADFLLFVIQYMPQVIESSTGEELVFFLIVFICSPHAISNPYLVAKLIEVLFVSSPTLHQFTEAFHTRILSHPLAQTHLARALMKFYTDVETTGASSEFYDKFTIRYHISVIFKSLWKITAHKDAVIKESKSGSQFVRFINMLINDTTFLLDESLESLKRIHQVQEAMDNKEEWNKQSQEQQQSRQRQLVNDERHCRSYLTLASETVDMFHYLTADIKEPFLKNEIIDRLAAMLNFNLQQLCGPKCKNLKVKNPDKYGWEPKRLLDQLTDIYLHLDSERFSQAIANDERSYNKDLFEDAASRLKKALIKTDLEIERFLQIAKRVEEIKISNNSLDFSDAPEEFRDALMDTLMEDPVILPSGNVVDRSVITRHLLNSRTDPFSRQPLSEDKLIPASDLKLQIENWKRMKLQSLNKDEA</sequence>
<evidence type="ECO:0000313" key="19">
    <source>
        <dbReference type="EMBL" id="RWS16340.1"/>
    </source>
</evidence>
<comment type="catalytic activity">
    <reaction evidence="1">
        <text>S-ubiquitinyl-[E2 ubiquitin-conjugating enzyme]-L-cysteine + [acceptor protein]-L-lysine = [E2 ubiquitin-conjugating enzyme]-L-cysteine + N(6)-ubiquitinyl-[acceptor protein]-L-lysine.</text>
        <dbReference type="EC" id="2.3.2.27"/>
    </reaction>
</comment>
<evidence type="ECO:0000256" key="17">
    <source>
        <dbReference type="SAM" id="MobiDB-lite"/>
    </source>
</evidence>
<name>A0A3S4RJ34_9ACAR</name>
<comment type="caution">
    <text evidence="20">The sequence shown here is derived from an EMBL/GenBank/DDBJ whole genome shotgun (WGS) entry which is preliminary data.</text>
</comment>
<dbReference type="InterPro" id="IPR045132">
    <property type="entry name" value="UBE4"/>
</dbReference>
<feature type="region of interest" description="Disordered" evidence="17">
    <location>
        <begin position="181"/>
        <end position="211"/>
    </location>
</feature>
<evidence type="ECO:0000256" key="7">
    <source>
        <dbReference type="ARBA" id="ARBA00022490"/>
    </source>
</evidence>
<feature type="region of interest" description="Disordered" evidence="17">
    <location>
        <begin position="18"/>
        <end position="154"/>
    </location>
</feature>
<dbReference type="GO" id="GO:0036503">
    <property type="term" value="P:ERAD pathway"/>
    <property type="evidence" value="ECO:0007669"/>
    <property type="project" value="InterPro"/>
</dbReference>
<feature type="region of interest" description="Disordered" evidence="17">
    <location>
        <begin position="954"/>
        <end position="974"/>
    </location>
</feature>
<evidence type="ECO:0000256" key="15">
    <source>
        <dbReference type="ARBA" id="ARBA00081821"/>
    </source>
</evidence>
<evidence type="ECO:0000256" key="16">
    <source>
        <dbReference type="ARBA" id="ARBA00083610"/>
    </source>
</evidence>
<dbReference type="SMART" id="SM00504">
    <property type="entry name" value="Ubox"/>
    <property type="match status" value="1"/>
</dbReference>
<dbReference type="GO" id="GO:0000209">
    <property type="term" value="P:protein polyubiquitination"/>
    <property type="evidence" value="ECO:0007669"/>
    <property type="project" value="TreeGrafter"/>
</dbReference>
<dbReference type="Gene3D" id="3.30.40.10">
    <property type="entry name" value="Zinc/RING finger domain, C3HC4 (zinc finger)"/>
    <property type="match status" value="1"/>
</dbReference>
<dbReference type="PROSITE" id="PS51698">
    <property type="entry name" value="U_BOX"/>
    <property type="match status" value="1"/>
</dbReference>
<feature type="domain" description="U-box" evidence="18">
    <location>
        <begin position="1122"/>
        <end position="1195"/>
    </location>
</feature>
<reference evidence="20 21" key="1">
    <citation type="journal article" date="2018" name="Gigascience">
        <title>Genomes of trombidid mites reveal novel predicted allergens and laterally-transferred genes associated with secondary metabolism.</title>
        <authorList>
            <person name="Dong X."/>
            <person name="Chaisiri K."/>
            <person name="Xia D."/>
            <person name="Armstrong S.D."/>
            <person name="Fang Y."/>
            <person name="Donnelly M.J."/>
            <person name="Kadowaki T."/>
            <person name="McGarry J.W."/>
            <person name="Darby A.C."/>
            <person name="Makepeace B.L."/>
        </authorList>
    </citation>
    <scope>NUCLEOTIDE SEQUENCE [LARGE SCALE GENOMIC DNA]</scope>
    <source>
        <strain evidence="20">UoL-WK</strain>
    </source>
</reference>
<gene>
    <name evidence="20" type="ORF">B4U79_06748</name>
    <name evidence="19" type="ORF">B4U79_08284</name>
</gene>
<evidence type="ECO:0000256" key="2">
    <source>
        <dbReference type="ARBA" id="ARBA00004123"/>
    </source>
</evidence>
<evidence type="ECO:0000259" key="18">
    <source>
        <dbReference type="PROSITE" id="PS51698"/>
    </source>
</evidence>
<dbReference type="SUPFAM" id="SSF57850">
    <property type="entry name" value="RING/U-box"/>
    <property type="match status" value="1"/>
</dbReference>
<dbReference type="GO" id="GO:0005634">
    <property type="term" value="C:nucleus"/>
    <property type="evidence" value="ECO:0007669"/>
    <property type="project" value="UniProtKB-SubCell"/>
</dbReference>
<dbReference type="InterPro" id="IPR019474">
    <property type="entry name" value="Ub_conjug_fac_E4_core"/>
</dbReference>
<dbReference type="STRING" id="1965070.A0A3S4RJ34"/>
<keyword evidence="11" id="KW-0007">Acetylation</keyword>
<evidence type="ECO:0000256" key="11">
    <source>
        <dbReference type="ARBA" id="ARBA00022990"/>
    </source>
</evidence>
<dbReference type="PANTHER" id="PTHR13931:SF2">
    <property type="entry name" value="UBIQUITIN CONJUGATION FACTOR E4 B"/>
    <property type="match status" value="1"/>
</dbReference>
<comment type="subcellular location">
    <subcellularLocation>
        <location evidence="3">Cytoplasm</location>
    </subcellularLocation>
    <subcellularLocation>
        <location evidence="2">Nucleus</location>
    </subcellularLocation>
</comment>
<keyword evidence="21" id="KW-1185">Reference proteome</keyword>
<dbReference type="GO" id="GO:0006511">
    <property type="term" value="P:ubiquitin-dependent protein catabolic process"/>
    <property type="evidence" value="ECO:0007669"/>
    <property type="project" value="InterPro"/>
</dbReference>
<feature type="compositionally biased region" description="Basic and acidic residues" evidence="17">
    <location>
        <begin position="41"/>
        <end position="52"/>
    </location>
</feature>
<feature type="compositionally biased region" description="Low complexity" evidence="17">
    <location>
        <begin position="134"/>
        <end position="145"/>
    </location>
</feature>
<feature type="compositionally biased region" description="Polar residues" evidence="17">
    <location>
        <begin position="53"/>
        <end position="62"/>
    </location>
</feature>
<dbReference type="OrthoDB" id="20295at2759"/>
<protein>
    <recommendedName>
        <fullName evidence="14">Ubiquitin conjugation factor E4 B</fullName>
        <ecNumber evidence="6">2.3.2.27</ecNumber>
    </recommendedName>
    <alternativeName>
        <fullName evidence="16">RING-type E3 ubiquitin transferase E4 B</fullName>
    </alternativeName>
    <alternativeName>
        <fullName evidence="15">Ubiquitin fusion degradation protein 2</fullName>
    </alternativeName>
</protein>
<dbReference type="EMBL" id="NCKU01000245">
    <property type="protein sequence ID" value="RWS16340.1"/>
    <property type="molecule type" value="Genomic_DNA"/>
</dbReference>
<dbReference type="InterPro" id="IPR013083">
    <property type="entry name" value="Znf_RING/FYVE/PHD"/>
</dbReference>
<dbReference type="CDD" id="cd16658">
    <property type="entry name" value="RING-Ubox_UBE4B"/>
    <property type="match status" value="1"/>
</dbReference>
<dbReference type="EC" id="2.3.2.27" evidence="6"/>
<keyword evidence="10" id="KW-0833">Ubl conjugation pathway</keyword>
<dbReference type="FunFam" id="3.30.40.10:FF:000060">
    <property type="entry name" value="ubiquitin conjugation factor E4 B"/>
    <property type="match status" value="1"/>
</dbReference>
<dbReference type="GO" id="GO:0000151">
    <property type="term" value="C:ubiquitin ligase complex"/>
    <property type="evidence" value="ECO:0007669"/>
    <property type="project" value="InterPro"/>
</dbReference>
<evidence type="ECO:0000256" key="9">
    <source>
        <dbReference type="ARBA" id="ARBA00022679"/>
    </source>
</evidence>
<evidence type="ECO:0000256" key="12">
    <source>
        <dbReference type="ARBA" id="ARBA00023242"/>
    </source>
</evidence>
<organism evidence="20 21">
    <name type="scientific">Dinothrombium tinctorium</name>
    <dbReference type="NCBI Taxonomy" id="1965070"/>
    <lineage>
        <taxon>Eukaryota</taxon>
        <taxon>Metazoa</taxon>
        <taxon>Ecdysozoa</taxon>
        <taxon>Arthropoda</taxon>
        <taxon>Chelicerata</taxon>
        <taxon>Arachnida</taxon>
        <taxon>Acari</taxon>
        <taxon>Acariformes</taxon>
        <taxon>Trombidiformes</taxon>
        <taxon>Prostigmata</taxon>
        <taxon>Anystina</taxon>
        <taxon>Parasitengona</taxon>
        <taxon>Trombidioidea</taxon>
        <taxon>Trombidiidae</taxon>
        <taxon>Dinothrombium</taxon>
    </lineage>
</organism>
<evidence type="ECO:0000256" key="3">
    <source>
        <dbReference type="ARBA" id="ARBA00004496"/>
    </source>
</evidence>
<comment type="function">
    <text evidence="13">Ubiquitin-protein ligase that probably functions as an E3 ligase in conjunction with specific E1 and E2 ligases. May also function as an E4 ligase mediating the assembly of polyubiquitin chains on substrates ubiquitinated by another E3 ubiquitin ligase. May regulate myosin assembly in striated muscles together with STUB1 and VCP/p97 by targeting myosin chaperone UNC45B for proteasomal degradation.</text>
</comment>
<evidence type="ECO:0000313" key="20">
    <source>
        <dbReference type="EMBL" id="RWS16837.1"/>
    </source>
</evidence>
<evidence type="ECO:0000256" key="13">
    <source>
        <dbReference type="ARBA" id="ARBA00056267"/>
    </source>
</evidence>
<evidence type="ECO:0000256" key="8">
    <source>
        <dbReference type="ARBA" id="ARBA00022553"/>
    </source>
</evidence>
<keyword evidence="9" id="KW-0808">Transferase</keyword>
<evidence type="ECO:0000256" key="5">
    <source>
        <dbReference type="ARBA" id="ARBA00007434"/>
    </source>
</evidence>
<keyword evidence="12" id="KW-0539">Nucleus</keyword>
<dbReference type="Pfam" id="PF10408">
    <property type="entry name" value="Ufd2P_core"/>
    <property type="match status" value="1"/>
</dbReference>
<keyword evidence="7" id="KW-0963">Cytoplasm</keyword>
<feature type="compositionally biased region" description="Polar residues" evidence="17">
    <location>
        <begin position="19"/>
        <end position="34"/>
    </location>
</feature>
<evidence type="ECO:0000256" key="14">
    <source>
        <dbReference type="ARBA" id="ARBA00072779"/>
    </source>
</evidence>
<evidence type="ECO:0000256" key="1">
    <source>
        <dbReference type="ARBA" id="ARBA00000900"/>
    </source>
</evidence>
<feature type="compositionally biased region" description="Basic and acidic residues" evidence="17">
    <location>
        <begin position="201"/>
        <end position="211"/>
    </location>
</feature>
<evidence type="ECO:0000256" key="4">
    <source>
        <dbReference type="ARBA" id="ARBA00004906"/>
    </source>
</evidence>
<feature type="compositionally biased region" description="Low complexity" evidence="17">
    <location>
        <begin position="100"/>
        <end position="112"/>
    </location>
</feature>
<keyword evidence="8" id="KW-0597">Phosphoprotein</keyword>
<dbReference type="AlphaFoldDB" id="A0A3S4RJ34"/>
<dbReference type="Pfam" id="PF04564">
    <property type="entry name" value="U-box"/>
    <property type="match status" value="1"/>
</dbReference>
<dbReference type="GO" id="GO:0005737">
    <property type="term" value="C:cytoplasm"/>
    <property type="evidence" value="ECO:0007669"/>
    <property type="project" value="UniProtKB-SubCell"/>
</dbReference>
<dbReference type="GO" id="GO:0034450">
    <property type="term" value="F:ubiquitin-ubiquitin ligase activity"/>
    <property type="evidence" value="ECO:0007669"/>
    <property type="project" value="InterPro"/>
</dbReference>
<comment type="pathway">
    <text evidence="4">Protein modification; protein ubiquitination.</text>
</comment>
<reference evidence="20" key="2">
    <citation type="submission" date="2018-11" db="EMBL/GenBank/DDBJ databases">
        <title>Trombidioid mite genomics.</title>
        <authorList>
            <person name="Dong X."/>
        </authorList>
    </citation>
    <scope>NUCLEOTIDE SEQUENCE</scope>
    <source>
        <strain evidence="20">UoL-WK</strain>
    </source>
</reference>
<proteinExistence type="inferred from homology"/>
<dbReference type="InterPro" id="IPR003613">
    <property type="entry name" value="Ubox_domain"/>
</dbReference>
<comment type="similarity">
    <text evidence="5">Belongs to the ubiquitin conjugation factor E4 family.</text>
</comment>